<dbReference type="OrthoDB" id="9800417at2"/>
<name>A0A2T3MY15_9GAMM</name>
<sequence length="289" mass="31960">MKRTLIALLAVTAFGAEAAYIQAHDPHVVAPFSARCNTKAPIPPSGDINNPNGYYNHAIGKTGAELKSALNTIISMNHKKLSYTPGVWDALSITDEDPNDPNNVILMYTGRSQSKQGHGGGVDDWNREHTWAKSQGGFNTQGALGYTDIHHLRPTDASINSERGSYEFFEGGVATKESPEAGNKKDTSKGTFEPRDEVKGDVARMLFYMATRYEGYDSSTPDLELAVGYESGSAKIGDLCTLLRWNEYDAVDEFEFNRNTKIQNIQGNRNPFVDNPQWVNDIFDTEECH</sequence>
<keyword evidence="3" id="KW-0378">Hydrolase</keyword>
<dbReference type="SUPFAM" id="SSF54060">
    <property type="entry name" value="His-Me finger endonucleases"/>
    <property type="match status" value="1"/>
</dbReference>
<dbReference type="EMBL" id="PYMC01000007">
    <property type="protein sequence ID" value="PSW04854.1"/>
    <property type="molecule type" value="Genomic_DNA"/>
</dbReference>
<dbReference type="AlphaFoldDB" id="A0A2T3MY15"/>
<evidence type="ECO:0000256" key="2">
    <source>
        <dbReference type="ARBA" id="ARBA00022722"/>
    </source>
</evidence>
<dbReference type="PANTHER" id="PTHR33607:SF2">
    <property type="entry name" value="ENDONUCLEASE-1"/>
    <property type="match status" value="1"/>
</dbReference>
<evidence type="ECO:0000313" key="6">
    <source>
        <dbReference type="EMBL" id="PSW04854.1"/>
    </source>
</evidence>
<evidence type="ECO:0000256" key="5">
    <source>
        <dbReference type="SAM" id="SignalP"/>
    </source>
</evidence>
<organism evidence="6 7">
    <name type="scientific">Photobacterium lipolyticum</name>
    <dbReference type="NCBI Taxonomy" id="266810"/>
    <lineage>
        <taxon>Bacteria</taxon>
        <taxon>Pseudomonadati</taxon>
        <taxon>Pseudomonadota</taxon>
        <taxon>Gammaproteobacteria</taxon>
        <taxon>Vibrionales</taxon>
        <taxon>Vibrionaceae</taxon>
        <taxon>Photobacterium</taxon>
    </lineage>
</organism>
<dbReference type="RefSeq" id="WP_107283436.1">
    <property type="nucleotide sequence ID" value="NZ_PYMC01000007.1"/>
</dbReference>
<dbReference type="GO" id="GO:0004518">
    <property type="term" value="F:nuclease activity"/>
    <property type="evidence" value="ECO:0007669"/>
    <property type="project" value="UniProtKB-KW"/>
</dbReference>
<keyword evidence="7" id="KW-1185">Reference proteome</keyword>
<feature type="compositionally biased region" description="Basic and acidic residues" evidence="4">
    <location>
        <begin position="177"/>
        <end position="195"/>
    </location>
</feature>
<evidence type="ECO:0000256" key="3">
    <source>
        <dbReference type="ARBA" id="ARBA00022801"/>
    </source>
</evidence>
<evidence type="ECO:0000313" key="7">
    <source>
        <dbReference type="Proteomes" id="UP000240904"/>
    </source>
</evidence>
<keyword evidence="2" id="KW-0540">Nuclease</keyword>
<feature type="signal peptide" evidence="5">
    <location>
        <begin position="1"/>
        <end position="18"/>
    </location>
</feature>
<gene>
    <name evidence="6" type="ORF">C9I89_11130</name>
</gene>
<dbReference type="Pfam" id="PF04231">
    <property type="entry name" value="Endonuclease_1"/>
    <property type="match status" value="1"/>
</dbReference>
<dbReference type="PANTHER" id="PTHR33607">
    <property type="entry name" value="ENDONUCLEASE-1"/>
    <property type="match status" value="1"/>
</dbReference>
<feature type="region of interest" description="Disordered" evidence="4">
    <location>
        <begin position="174"/>
        <end position="195"/>
    </location>
</feature>
<comment type="caution">
    <text evidence="6">The sequence shown here is derived from an EMBL/GenBank/DDBJ whole genome shotgun (WGS) entry which is preliminary data.</text>
</comment>
<comment type="similarity">
    <text evidence="1">Belongs to the EndA/NucM nuclease family.</text>
</comment>
<reference evidence="6 7" key="1">
    <citation type="submission" date="2018-03" db="EMBL/GenBank/DDBJ databases">
        <title>Whole genome sequencing of Histamine producing bacteria.</title>
        <authorList>
            <person name="Butler K."/>
        </authorList>
    </citation>
    <scope>NUCLEOTIDE SEQUENCE [LARGE SCALE GENOMIC DNA]</scope>
    <source>
        <strain evidence="6 7">DSM 16190</strain>
    </source>
</reference>
<dbReference type="InterPro" id="IPR044925">
    <property type="entry name" value="His-Me_finger_sf"/>
</dbReference>
<accession>A0A2T3MY15</accession>
<dbReference type="GO" id="GO:0016787">
    <property type="term" value="F:hydrolase activity"/>
    <property type="evidence" value="ECO:0007669"/>
    <property type="project" value="UniProtKB-KW"/>
</dbReference>
<proteinExistence type="inferred from homology"/>
<dbReference type="InterPro" id="IPR007346">
    <property type="entry name" value="Endonuclease-I"/>
</dbReference>
<protein>
    <submittedName>
        <fullName evidence="6">Ribonuclease</fullName>
    </submittedName>
</protein>
<dbReference type="Proteomes" id="UP000240904">
    <property type="component" value="Unassembled WGS sequence"/>
</dbReference>
<feature type="chain" id="PRO_5015611444" evidence="5">
    <location>
        <begin position="19"/>
        <end position="289"/>
    </location>
</feature>
<keyword evidence="5" id="KW-0732">Signal</keyword>
<evidence type="ECO:0000256" key="1">
    <source>
        <dbReference type="ARBA" id="ARBA00006429"/>
    </source>
</evidence>
<evidence type="ECO:0000256" key="4">
    <source>
        <dbReference type="SAM" id="MobiDB-lite"/>
    </source>
</evidence>